<dbReference type="AlphaFoldDB" id="A0A346Y291"/>
<gene>
    <name evidence="1" type="ORF">DVS28_a3916</name>
</gene>
<dbReference type="RefSeq" id="WP_164710778.1">
    <property type="nucleotide sequence ID" value="NZ_CP031165.1"/>
</dbReference>
<dbReference type="KEGG" id="euz:DVS28_a3916"/>
<sequence>MPNIHTLLVRHRGAARILTRLLLAVDGRACPVLGVATPDTSTIVLWVQVADDRLDHVLGAVRRTVGLTGVAAARPAQAAPLTGLRTHLDADGVVDVSLARRAQGVSTRGAGDGTSVAAATRAALAASGASPADGDVWLLVNPVTGQPTAVRLDPTEGEGGLTAWVATGPSPVGAVADVLLADGTNTVADSPATVEAA</sequence>
<evidence type="ECO:0000313" key="2">
    <source>
        <dbReference type="Proteomes" id="UP000264006"/>
    </source>
</evidence>
<protein>
    <submittedName>
        <fullName evidence="1">Uncharacterized protein</fullName>
    </submittedName>
</protein>
<proteinExistence type="predicted"/>
<dbReference type="EMBL" id="CP031165">
    <property type="protein sequence ID" value="AXV08588.1"/>
    <property type="molecule type" value="Genomic_DNA"/>
</dbReference>
<organism evidence="1 2">
    <name type="scientific">Euzebya pacifica</name>
    <dbReference type="NCBI Taxonomy" id="1608957"/>
    <lineage>
        <taxon>Bacteria</taxon>
        <taxon>Bacillati</taxon>
        <taxon>Actinomycetota</taxon>
        <taxon>Nitriliruptoria</taxon>
        <taxon>Euzebyales</taxon>
    </lineage>
</organism>
<evidence type="ECO:0000313" key="1">
    <source>
        <dbReference type="EMBL" id="AXV08588.1"/>
    </source>
</evidence>
<dbReference type="Proteomes" id="UP000264006">
    <property type="component" value="Chromosome"/>
</dbReference>
<reference evidence="1 2" key="1">
    <citation type="submission" date="2018-09" db="EMBL/GenBank/DDBJ databases">
        <title>Complete genome sequence of Euzebya sp. DY32-46 isolated from seawater of Pacific Ocean.</title>
        <authorList>
            <person name="Xu L."/>
            <person name="Wu Y.-H."/>
            <person name="Xu X.-W."/>
        </authorList>
    </citation>
    <scope>NUCLEOTIDE SEQUENCE [LARGE SCALE GENOMIC DNA]</scope>
    <source>
        <strain evidence="1 2">DY32-46</strain>
    </source>
</reference>
<name>A0A346Y291_9ACTN</name>
<keyword evidence="2" id="KW-1185">Reference proteome</keyword>
<accession>A0A346Y291</accession>